<protein>
    <submittedName>
        <fullName evidence="1">Uncharacterized protein</fullName>
    </submittedName>
</protein>
<evidence type="ECO:0000313" key="2">
    <source>
        <dbReference type="Proteomes" id="UP000503011"/>
    </source>
</evidence>
<dbReference type="KEGG" id="psuu:Psuf_080830"/>
<dbReference type="EMBL" id="AP022871">
    <property type="protein sequence ID" value="BCB90770.1"/>
    <property type="molecule type" value="Genomic_DNA"/>
</dbReference>
<accession>A0A6F8YX80</accession>
<reference evidence="1 2" key="1">
    <citation type="submission" date="2020-03" db="EMBL/GenBank/DDBJ databases">
        <title>Whole genome shotgun sequence of Phytohabitans suffuscus NBRC 105367.</title>
        <authorList>
            <person name="Komaki H."/>
            <person name="Tamura T."/>
        </authorList>
    </citation>
    <scope>NUCLEOTIDE SEQUENCE [LARGE SCALE GENOMIC DNA]</scope>
    <source>
        <strain evidence="1 2">NBRC 105367</strain>
    </source>
</reference>
<name>A0A6F8YX80_9ACTN</name>
<proteinExistence type="predicted"/>
<dbReference type="AlphaFoldDB" id="A0A6F8YX80"/>
<dbReference type="RefSeq" id="WP_173163187.1">
    <property type="nucleotide sequence ID" value="NZ_AP022871.1"/>
</dbReference>
<evidence type="ECO:0000313" key="1">
    <source>
        <dbReference type="EMBL" id="BCB90770.1"/>
    </source>
</evidence>
<reference evidence="1 2" key="2">
    <citation type="submission" date="2020-03" db="EMBL/GenBank/DDBJ databases">
        <authorList>
            <person name="Ichikawa N."/>
            <person name="Kimura A."/>
            <person name="Kitahashi Y."/>
            <person name="Uohara A."/>
        </authorList>
    </citation>
    <scope>NUCLEOTIDE SEQUENCE [LARGE SCALE GENOMIC DNA]</scope>
    <source>
        <strain evidence="1 2">NBRC 105367</strain>
    </source>
</reference>
<keyword evidence="2" id="KW-1185">Reference proteome</keyword>
<sequence length="114" mass="11964">MRGAQAERSDGFAVIRYFPGSGMRSRHIEPYIAPPAPTGFDFRVDAPAGDGIHGPVRALCVAYSFDGRAACVGLDTGADGTLVVTDVPADDPRVLVRIGVEHVYATNPTCGTCV</sequence>
<dbReference type="Proteomes" id="UP000503011">
    <property type="component" value="Chromosome"/>
</dbReference>
<organism evidence="1 2">
    <name type="scientific">Phytohabitans suffuscus</name>
    <dbReference type="NCBI Taxonomy" id="624315"/>
    <lineage>
        <taxon>Bacteria</taxon>
        <taxon>Bacillati</taxon>
        <taxon>Actinomycetota</taxon>
        <taxon>Actinomycetes</taxon>
        <taxon>Micromonosporales</taxon>
        <taxon>Micromonosporaceae</taxon>
    </lineage>
</organism>
<gene>
    <name evidence="1" type="ORF">Psuf_080830</name>
</gene>